<evidence type="ECO:0000313" key="2">
    <source>
        <dbReference type="Proteomes" id="UP000327157"/>
    </source>
</evidence>
<reference evidence="1 2" key="1">
    <citation type="submission" date="2019-09" db="EMBL/GenBank/DDBJ databases">
        <authorList>
            <person name="Ou C."/>
        </authorList>
    </citation>
    <scope>NUCLEOTIDE SEQUENCE [LARGE SCALE GENOMIC DNA]</scope>
    <source>
        <strain evidence="1">S2</strain>
        <tissue evidence="1">Leaf</tissue>
    </source>
</reference>
<name>A0A5N5I5J0_9ROSA</name>
<protein>
    <submittedName>
        <fullName evidence="1">Uncharacterized protein</fullName>
    </submittedName>
</protein>
<reference evidence="2" key="2">
    <citation type="submission" date="2019-10" db="EMBL/GenBank/DDBJ databases">
        <title>A de novo genome assembly of a pear dwarfing rootstock.</title>
        <authorList>
            <person name="Wang F."/>
            <person name="Wang J."/>
            <person name="Li S."/>
            <person name="Zhang Y."/>
            <person name="Fang M."/>
            <person name="Ma L."/>
            <person name="Zhao Y."/>
            <person name="Jiang S."/>
        </authorList>
    </citation>
    <scope>NUCLEOTIDE SEQUENCE [LARGE SCALE GENOMIC DNA]</scope>
</reference>
<sequence length="84" mass="9539">MIAVSGEKRIRNLDKNKRILSIILKDQKKFEEQQLKDFFFIALKLTFAAMGSRRTTMPSPAAQGAISGTGYIFEVWVDMFPALL</sequence>
<comment type="caution">
    <text evidence="1">The sequence shown here is derived from an EMBL/GenBank/DDBJ whole genome shotgun (WGS) entry which is preliminary data.</text>
</comment>
<keyword evidence="2" id="KW-1185">Reference proteome</keyword>
<organism evidence="1 2">
    <name type="scientific">Pyrus ussuriensis x Pyrus communis</name>
    <dbReference type="NCBI Taxonomy" id="2448454"/>
    <lineage>
        <taxon>Eukaryota</taxon>
        <taxon>Viridiplantae</taxon>
        <taxon>Streptophyta</taxon>
        <taxon>Embryophyta</taxon>
        <taxon>Tracheophyta</taxon>
        <taxon>Spermatophyta</taxon>
        <taxon>Magnoliopsida</taxon>
        <taxon>eudicotyledons</taxon>
        <taxon>Gunneridae</taxon>
        <taxon>Pentapetalae</taxon>
        <taxon>rosids</taxon>
        <taxon>fabids</taxon>
        <taxon>Rosales</taxon>
        <taxon>Rosaceae</taxon>
        <taxon>Amygdaloideae</taxon>
        <taxon>Maleae</taxon>
        <taxon>Pyrus</taxon>
    </lineage>
</organism>
<dbReference type="Proteomes" id="UP000327157">
    <property type="component" value="Chromosome 12"/>
</dbReference>
<accession>A0A5N5I5J0</accession>
<gene>
    <name evidence="1" type="ORF">D8674_008393</name>
</gene>
<reference evidence="1 2" key="3">
    <citation type="submission" date="2019-11" db="EMBL/GenBank/DDBJ databases">
        <title>A de novo genome assembly of a pear dwarfing rootstock.</title>
        <authorList>
            <person name="Wang F."/>
            <person name="Wang J."/>
            <person name="Li S."/>
            <person name="Zhang Y."/>
            <person name="Fang M."/>
            <person name="Ma L."/>
            <person name="Zhao Y."/>
            <person name="Jiang S."/>
        </authorList>
    </citation>
    <scope>NUCLEOTIDE SEQUENCE [LARGE SCALE GENOMIC DNA]</scope>
    <source>
        <strain evidence="1">S2</strain>
        <tissue evidence="1">Leaf</tissue>
    </source>
</reference>
<proteinExistence type="predicted"/>
<dbReference type="EMBL" id="SMOL01000143">
    <property type="protein sequence ID" value="KAB2630874.1"/>
    <property type="molecule type" value="Genomic_DNA"/>
</dbReference>
<evidence type="ECO:0000313" key="1">
    <source>
        <dbReference type="EMBL" id="KAB2630874.1"/>
    </source>
</evidence>
<dbReference type="AlphaFoldDB" id="A0A5N5I5J0"/>